<feature type="transmembrane region" description="Helical" evidence="6">
    <location>
        <begin position="12"/>
        <end position="32"/>
    </location>
</feature>
<evidence type="ECO:0000313" key="8">
    <source>
        <dbReference type="EMBL" id="GAK61464.1"/>
    </source>
</evidence>
<evidence type="ECO:0000313" key="9">
    <source>
        <dbReference type="Proteomes" id="UP000030661"/>
    </source>
</evidence>
<dbReference type="EMBL" id="DF820479">
    <property type="protein sequence ID" value="GAK61464.1"/>
    <property type="molecule type" value="Genomic_DNA"/>
</dbReference>
<keyword evidence="3 6" id="KW-0812">Transmembrane</keyword>
<keyword evidence="4 6" id="KW-1133">Transmembrane helix</keyword>
<accession>A0A081CA59</accession>
<dbReference type="Proteomes" id="UP000030661">
    <property type="component" value="Unassembled WGS sequence"/>
</dbReference>
<feature type="transmembrane region" description="Helical" evidence="6">
    <location>
        <begin position="146"/>
        <end position="169"/>
    </location>
</feature>
<feature type="transmembrane region" description="Helical" evidence="6">
    <location>
        <begin position="387"/>
        <end position="413"/>
    </location>
</feature>
<protein>
    <submittedName>
        <fullName evidence="8">Sodium/sulphate symporter</fullName>
    </submittedName>
</protein>
<dbReference type="HOGENOM" id="CLU_562250_0_0_0"/>
<evidence type="ECO:0000256" key="5">
    <source>
        <dbReference type="ARBA" id="ARBA00023136"/>
    </source>
</evidence>
<sequence>MSVFWTNIDKLQLVCIFISSFLISRVLIVAKIPERLVLYLIGKKHLPISTIIFYVIFASALLSFFIPNVITVLTLLPMIKILRRMFEESLPHRYKALETIFPLSIIYGANIGGMGSITGTPANGIMVLYATFYKLPGLEYLNFQYWLLWGVPLVLVFILAAWFVLSAAFRLWTYQNELVQVTFSETQAFHPLQRTAIRLTTLSFLLFVLLSVLMKTSEAKLGVLFISVFLTLLLIVVLFLIPLRGNHGGTSGRLLTIRDCYSNLPWRGLVFVGVILVILGLGALLNLEEVIMRFFERMVRVNIPASLLFPLIALLTSFSTELFSNTVVQVAMFTVVARLLGDSGLIAFHAFLIITLSCTNAFMTPIATGVNGLAFGEMKGISLSTMLIAGLLMKLFGVAIIAFGTPLLVGWVLS</sequence>
<proteinExistence type="predicted"/>
<comment type="subcellular location">
    <subcellularLocation>
        <location evidence="1">Membrane</location>
        <topology evidence="1">Multi-pass membrane protein</topology>
    </subcellularLocation>
</comment>
<feature type="transmembrane region" description="Helical" evidence="6">
    <location>
        <begin position="52"/>
        <end position="76"/>
    </location>
</feature>
<evidence type="ECO:0000256" key="6">
    <source>
        <dbReference type="SAM" id="Phobius"/>
    </source>
</evidence>
<name>A0A081CA59_VECG1</name>
<keyword evidence="5 6" id="KW-0472">Membrane</keyword>
<keyword evidence="2" id="KW-0813">Transport</keyword>
<evidence type="ECO:0000256" key="3">
    <source>
        <dbReference type="ARBA" id="ARBA00022692"/>
    </source>
</evidence>
<evidence type="ECO:0000259" key="7">
    <source>
        <dbReference type="Pfam" id="PF03600"/>
    </source>
</evidence>
<evidence type="ECO:0000256" key="4">
    <source>
        <dbReference type="ARBA" id="ARBA00022989"/>
    </source>
</evidence>
<dbReference type="AlphaFoldDB" id="A0A081CA59"/>
<dbReference type="PANTHER" id="PTHR10283">
    <property type="entry name" value="SOLUTE CARRIER FAMILY 13 MEMBER"/>
    <property type="match status" value="1"/>
</dbReference>
<feature type="transmembrane region" description="Helical" evidence="6">
    <location>
        <begin position="196"/>
        <end position="214"/>
    </location>
</feature>
<dbReference type="InterPro" id="IPR004680">
    <property type="entry name" value="Cit_transptr-like_dom"/>
</dbReference>
<feature type="transmembrane region" description="Helical" evidence="6">
    <location>
        <begin position="264"/>
        <end position="287"/>
    </location>
</feature>
<feature type="transmembrane region" description="Helical" evidence="6">
    <location>
        <begin position="221"/>
        <end position="244"/>
    </location>
</feature>
<dbReference type="eggNOG" id="COG0471">
    <property type="taxonomic scope" value="Bacteria"/>
</dbReference>
<dbReference type="PANTHER" id="PTHR10283:SF82">
    <property type="entry name" value="SOLUTE CARRIER FAMILY 13 MEMBER 2"/>
    <property type="match status" value="1"/>
</dbReference>
<feature type="transmembrane region" description="Helical" evidence="6">
    <location>
        <begin position="347"/>
        <end position="367"/>
    </location>
</feature>
<evidence type="ECO:0000256" key="1">
    <source>
        <dbReference type="ARBA" id="ARBA00004141"/>
    </source>
</evidence>
<reference evidence="8 9" key="1">
    <citation type="journal article" date="2015" name="PeerJ">
        <title>First genomic representation of candidate bacterial phylum KSB3 points to enhanced environmental sensing as a trigger of wastewater bulking.</title>
        <authorList>
            <person name="Sekiguchi Y."/>
            <person name="Ohashi A."/>
            <person name="Parks D.H."/>
            <person name="Yamauchi T."/>
            <person name="Tyson G.W."/>
            <person name="Hugenholtz P."/>
        </authorList>
    </citation>
    <scope>NUCLEOTIDE SEQUENCE [LARGE SCALE GENOMIC DNA]</scope>
</reference>
<evidence type="ECO:0000256" key="2">
    <source>
        <dbReference type="ARBA" id="ARBA00022448"/>
    </source>
</evidence>
<gene>
    <name evidence="8" type="ORF">U27_01364</name>
</gene>
<dbReference type="GO" id="GO:0005886">
    <property type="term" value="C:plasma membrane"/>
    <property type="evidence" value="ECO:0007669"/>
    <property type="project" value="TreeGrafter"/>
</dbReference>
<dbReference type="Pfam" id="PF03600">
    <property type="entry name" value="CitMHS"/>
    <property type="match status" value="1"/>
</dbReference>
<organism evidence="8 9">
    <name type="scientific">Vecturithrix granuli</name>
    <dbReference type="NCBI Taxonomy" id="1499967"/>
    <lineage>
        <taxon>Bacteria</taxon>
        <taxon>Candidatus Moduliflexota</taxon>
        <taxon>Candidatus Vecturitrichia</taxon>
        <taxon>Candidatus Vecturitrichales</taxon>
        <taxon>Candidatus Vecturitrichaceae</taxon>
        <taxon>Candidatus Vecturithrix</taxon>
    </lineage>
</organism>
<dbReference type="GO" id="GO:0022857">
    <property type="term" value="F:transmembrane transporter activity"/>
    <property type="evidence" value="ECO:0007669"/>
    <property type="project" value="TreeGrafter"/>
</dbReference>
<feature type="domain" description="Citrate transporter-like" evidence="7">
    <location>
        <begin position="12"/>
        <end position="278"/>
    </location>
</feature>
<dbReference type="STRING" id="1499967.U27_01364"/>
<keyword evidence="9" id="KW-1185">Reference proteome</keyword>